<dbReference type="Gene3D" id="3.20.20.100">
    <property type="entry name" value="NADP-dependent oxidoreductase domain"/>
    <property type="match status" value="1"/>
</dbReference>
<organism evidence="2 3">
    <name type="scientific">Streptomyces mobaraensis</name>
    <name type="common">Streptoverticillium mobaraense</name>
    <dbReference type="NCBI Taxonomy" id="35621"/>
    <lineage>
        <taxon>Bacteria</taxon>
        <taxon>Bacillati</taxon>
        <taxon>Actinomycetota</taxon>
        <taxon>Actinomycetes</taxon>
        <taxon>Kitasatosporales</taxon>
        <taxon>Streptomycetaceae</taxon>
        <taxon>Streptomyces</taxon>
    </lineage>
</organism>
<dbReference type="PANTHER" id="PTHR43312">
    <property type="entry name" value="D-THREO-ALDOSE 1-DEHYDROGENASE"/>
    <property type="match status" value="1"/>
</dbReference>
<dbReference type="PANTHER" id="PTHR43312:SF1">
    <property type="entry name" value="NADP-DEPENDENT OXIDOREDUCTASE DOMAIN-CONTAINING PROTEIN"/>
    <property type="match status" value="1"/>
</dbReference>
<reference evidence="2 3" key="1">
    <citation type="journal article" date="2019" name="Microb. Cell Fact.">
        <title>Exploring novel herbicidin analogues by transcriptional regulator overexpression and MS/MS molecular networking.</title>
        <authorList>
            <person name="Shi Y."/>
            <person name="Gu R."/>
            <person name="Li Y."/>
            <person name="Wang X."/>
            <person name="Ren W."/>
            <person name="Li X."/>
            <person name="Wang L."/>
            <person name="Xie Y."/>
            <person name="Hong B."/>
        </authorList>
    </citation>
    <scope>NUCLEOTIDE SEQUENCE [LARGE SCALE GENOMIC DNA]</scope>
    <source>
        <strain evidence="2 3">US-43</strain>
    </source>
</reference>
<dbReference type="InterPro" id="IPR036812">
    <property type="entry name" value="NAD(P)_OxRdtase_dom_sf"/>
</dbReference>
<dbReference type="RefSeq" id="WP_152265274.1">
    <property type="nucleotide sequence ID" value="NZ_VOKX01000107.1"/>
</dbReference>
<keyword evidence="3" id="KW-1185">Reference proteome</keyword>
<dbReference type="InterPro" id="IPR023210">
    <property type="entry name" value="NADP_OxRdtase_dom"/>
</dbReference>
<evidence type="ECO:0000259" key="1">
    <source>
        <dbReference type="Pfam" id="PF00248"/>
    </source>
</evidence>
<accession>A0A5N5W125</accession>
<sequence length="350" mass="38767">MTAHDLGPRHLCRGILTHPLGLHCQVQPDHIATGRLLDGLLRAVEQGATFLDTADSYGCGHSERVIGRFLREYPDLPLRLSSKVGQVRGTAPHAFAGRHIHHQLEQSLENLYAEHLDLYVLDSFDFGRGDRYLGNAIDMMRTLRDLGSIKAIGMRGPHMDYAASPAQRKARAERFLYLFRLIKPDVVWTRFNAFTPAILLEGEDLFSFTARHGVGLVLAAPLAHGALTGRAGEGVSSSRPVLPDLTRPTPRLTERVAEGLHTLQQRFGDAPGTLTRLALRWCLQRGDHCVVVVGFSSEAQVQENYNCLGDALTGHELAAVDEVYARFRAALQEEPERHPAHEACEERRAG</sequence>
<dbReference type="OrthoDB" id="9773828at2"/>
<feature type="domain" description="NADP-dependent oxidoreductase" evidence="1">
    <location>
        <begin position="40"/>
        <end position="324"/>
    </location>
</feature>
<dbReference type="AlphaFoldDB" id="A0A5N5W125"/>
<dbReference type="Pfam" id="PF00248">
    <property type="entry name" value="Aldo_ket_red"/>
    <property type="match status" value="1"/>
</dbReference>
<name>A0A5N5W125_STRMB</name>
<dbReference type="EMBL" id="VOKX01000107">
    <property type="protein sequence ID" value="KAB7835496.1"/>
    <property type="molecule type" value="Genomic_DNA"/>
</dbReference>
<evidence type="ECO:0000313" key="3">
    <source>
        <dbReference type="Proteomes" id="UP000327000"/>
    </source>
</evidence>
<proteinExistence type="predicted"/>
<comment type="caution">
    <text evidence="2">The sequence shown here is derived from an EMBL/GenBank/DDBJ whole genome shotgun (WGS) entry which is preliminary data.</text>
</comment>
<gene>
    <name evidence="2" type="ORF">FRZ00_26745</name>
</gene>
<dbReference type="CDD" id="cd06660">
    <property type="entry name" value="AKR_SF"/>
    <property type="match status" value="1"/>
</dbReference>
<protein>
    <submittedName>
        <fullName evidence="2">Aldo/keto reductase</fullName>
    </submittedName>
</protein>
<dbReference type="Proteomes" id="UP000327000">
    <property type="component" value="Unassembled WGS sequence"/>
</dbReference>
<evidence type="ECO:0000313" key="2">
    <source>
        <dbReference type="EMBL" id="KAB7835496.1"/>
    </source>
</evidence>
<dbReference type="InterPro" id="IPR053135">
    <property type="entry name" value="AKR2_Oxidoreductase"/>
</dbReference>
<dbReference type="SUPFAM" id="SSF51430">
    <property type="entry name" value="NAD(P)-linked oxidoreductase"/>
    <property type="match status" value="1"/>
</dbReference>